<feature type="domain" description="Polymerase beta nucleotidyltransferase" evidence="8">
    <location>
        <begin position="11"/>
        <end position="101"/>
    </location>
</feature>
<keyword evidence="10" id="KW-1185">Reference proteome</keyword>
<dbReference type="InterPro" id="IPR052038">
    <property type="entry name" value="Type-VII_TA_antitoxin"/>
</dbReference>
<dbReference type="KEGG" id="cep:Cri9333_3170"/>
<dbReference type="EMBL" id="CP003620">
    <property type="protein sequence ID" value="AFZ14008.1"/>
    <property type="molecule type" value="Genomic_DNA"/>
</dbReference>
<evidence type="ECO:0000256" key="5">
    <source>
        <dbReference type="ARBA" id="ARBA00022741"/>
    </source>
</evidence>
<evidence type="ECO:0000313" key="9">
    <source>
        <dbReference type="EMBL" id="AFZ14008.1"/>
    </source>
</evidence>
<dbReference type="CDD" id="cd05403">
    <property type="entry name" value="NT_KNTase_like"/>
    <property type="match status" value="1"/>
</dbReference>
<sequence>MNEVIKSQQPKIVEICQQYKVEKIELFGSAAGDNFDPKQSDIDFLVQFQQMPPVEYANNFFGLRTALQNLFNRSIDLVELNSIRNPYFLQAIESKRVVLYAT</sequence>
<accession>K9W0W2</accession>
<dbReference type="GO" id="GO:0046872">
    <property type="term" value="F:metal ion binding"/>
    <property type="evidence" value="ECO:0007669"/>
    <property type="project" value="UniProtKB-KW"/>
</dbReference>
<keyword evidence="4" id="KW-0479">Metal-binding</keyword>
<dbReference type="SUPFAM" id="SSF81301">
    <property type="entry name" value="Nucleotidyltransferase"/>
    <property type="match status" value="1"/>
</dbReference>
<dbReference type="Gene3D" id="3.30.460.10">
    <property type="entry name" value="Beta Polymerase, domain 2"/>
    <property type="match status" value="1"/>
</dbReference>
<name>K9W0W2_9CYAN</name>
<evidence type="ECO:0000256" key="4">
    <source>
        <dbReference type="ARBA" id="ARBA00022723"/>
    </source>
</evidence>
<keyword evidence="2" id="KW-0808">Transferase</keyword>
<evidence type="ECO:0000313" key="10">
    <source>
        <dbReference type="Proteomes" id="UP000010472"/>
    </source>
</evidence>
<evidence type="ECO:0000256" key="1">
    <source>
        <dbReference type="ARBA" id="ARBA00001946"/>
    </source>
</evidence>
<dbReference type="GO" id="GO:0016779">
    <property type="term" value="F:nucleotidyltransferase activity"/>
    <property type="evidence" value="ECO:0007669"/>
    <property type="project" value="UniProtKB-KW"/>
</dbReference>
<protein>
    <submittedName>
        <fullName evidence="9">DNA polymerase beta domain protein region</fullName>
    </submittedName>
</protein>
<proteinExistence type="predicted"/>
<dbReference type="AlphaFoldDB" id="K9W0W2"/>
<keyword evidence="5" id="KW-0547">Nucleotide-binding</keyword>
<evidence type="ECO:0000256" key="7">
    <source>
        <dbReference type="ARBA" id="ARBA00022842"/>
    </source>
</evidence>
<dbReference type="PANTHER" id="PTHR33571:SF12">
    <property type="entry name" value="BSL3053 PROTEIN"/>
    <property type="match status" value="1"/>
</dbReference>
<evidence type="ECO:0000256" key="2">
    <source>
        <dbReference type="ARBA" id="ARBA00022679"/>
    </source>
</evidence>
<dbReference type="HOGENOM" id="CLU_130257_4_0_3"/>
<dbReference type="GO" id="GO:0005524">
    <property type="term" value="F:ATP binding"/>
    <property type="evidence" value="ECO:0007669"/>
    <property type="project" value="UniProtKB-KW"/>
</dbReference>
<gene>
    <name evidence="9" type="ORF">Cri9333_3170</name>
</gene>
<keyword evidence="6" id="KW-0067">ATP-binding</keyword>
<reference evidence="9 10" key="1">
    <citation type="submission" date="2012-06" db="EMBL/GenBank/DDBJ databases">
        <title>Finished chromosome of genome of Crinalium epipsammum PCC 9333.</title>
        <authorList>
            <consortium name="US DOE Joint Genome Institute"/>
            <person name="Gugger M."/>
            <person name="Coursin T."/>
            <person name="Rippka R."/>
            <person name="Tandeau De Marsac N."/>
            <person name="Huntemann M."/>
            <person name="Wei C.-L."/>
            <person name="Han J."/>
            <person name="Detter J.C."/>
            <person name="Han C."/>
            <person name="Tapia R."/>
            <person name="Davenport K."/>
            <person name="Daligault H."/>
            <person name="Erkkila T."/>
            <person name="Gu W."/>
            <person name="Munk A.C.C."/>
            <person name="Teshima H."/>
            <person name="Xu Y."/>
            <person name="Chain P."/>
            <person name="Chen A."/>
            <person name="Krypides N."/>
            <person name="Mavromatis K."/>
            <person name="Markowitz V."/>
            <person name="Szeto E."/>
            <person name="Ivanova N."/>
            <person name="Mikhailova N."/>
            <person name="Ovchinnikova G."/>
            <person name="Pagani I."/>
            <person name="Pati A."/>
            <person name="Goodwin L."/>
            <person name="Peters L."/>
            <person name="Pitluck S."/>
            <person name="Woyke T."/>
            <person name="Kerfeld C."/>
        </authorList>
    </citation>
    <scope>NUCLEOTIDE SEQUENCE [LARGE SCALE GENOMIC DNA]</scope>
    <source>
        <strain evidence="9 10">PCC 9333</strain>
    </source>
</reference>
<keyword evidence="7" id="KW-0460">Magnesium</keyword>
<evidence type="ECO:0000256" key="6">
    <source>
        <dbReference type="ARBA" id="ARBA00022840"/>
    </source>
</evidence>
<dbReference type="eggNOG" id="COG1669">
    <property type="taxonomic scope" value="Bacteria"/>
</dbReference>
<dbReference type="STRING" id="1173022.Cri9333_3170"/>
<dbReference type="Pfam" id="PF18765">
    <property type="entry name" value="Polbeta"/>
    <property type="match status" value="1"/>
</dbReference>
<keyword evidence="3" id="KW-0548">Nucleotidyltransferase</keyword>
<evidence type="ECO:0000259" key="8">
    <source>
        <dbReference type="Pfam" id="PF18765"/>
    </source>
</evidence>
<dbReference type="RefSeq" id="WP_015204115.1">
    <property type="nucleotide sequence ID" value="NC_019753.1"/>
</dbReference>
<dbReference type="PANTHER" id="PTHR33571">
    <property type="entry name" value="SSL8005 PROTEIN"/>
    <property type="match status" value="1"/>
</dbReference>
<comment type="cofactor">
    <cofactor evidence="1">
        <name>Mg(2+)</name>
        <dbReference type="ChEBI" id="CHEBI:18420"/>
    </cofactor>
</comment>
<dbReference type="InterPro" id="IPR043519">
    <property type="entry name" value="NT_sf"/>
</dbReference>
<organism evidence="9 10">
    <name type="scientific">Crinalium epipsammum PCC 9333</name>
    <dbReference type="NCBI Taxonomy" id="1173022"/>
    <lineage>
        <taxon>Bacteria</taxon>
        <taxon>Bacillati</taxon>
        <taxon>Cyanobacteriota</taxon>
        <taxon>Cyanophyceae</taxon>
        <taxon>Gomontiellales</taxon>
        <taxon>Gomontiellaceae</taxon>
        <taxon>Crinalium</taxon>
    </lineage>
</organism>
<dbReference type="OrthoDB" id="9809323at2"/>
<dbReference type="InterPro" id="IPR041633">
    <property type="entry name" value="Polbeta"/>
</dbReference>
<dbReference type="Proteomes" id="UP000010472">
    <property type="component" value="Chromosome"/>
</dbReference>
<evidence type="ECO:0000256" key="3">
    <source>
        <dbReference type="ARBA" id="ARBA00022695"/>
    </source>
</evidence>